<sequence>MVYLTASLITALSISRTVAAAAILGPYDRLVEKDSVSLANNNANTIKREPDSSLFGRAGCEGMFTFVELKNEDYSVSHFYCLAPKECRSVVPKLLGKVSTVFMPPGDEESRCTFFAQPDCPNNAKKEDQIGYWTLGDQYIFTLPPFMNKRVSSVSCVKFPTPKRKLGDISERAANNVPALSVRSQKCAGDYTTVLMIEETNIKNYDLSCLAPNECHNIHSGMLGKVKHGRLWTDEEESWCTFFLDPDCPKEGLRTWYSTLSTDLVRLPGVIRSVSCEKFPGRKTVDSATNAAGAIGEVSGLPALAARGERCGGDRTAFGMIDKNNRKNHQGVCLAEHECHNVRAELFGKDVRAWLATEVDESCQPNCPADARLGEYSSSSTLRKTLFEPLKWMSTPFASVKCVKFKKPETVGRREVDMEPPLGAANSPALSARQWDCMGKNTYFQVVEDGNSSNHESVCLAPGKCYNLPPRLLNKTVKTNITTAEEAPWCIFYA</sequence>
<accession>R7YYM3</accession>
<proteinExistence type="predicted"/>
<feature type="signal peptide" evidence="1">
    <location>
        <begin position="1"/>
        <end position="20"/>
    </location>
</feature>
<feature type="chain" id="PRO_5004450255" evidence="1">
    <location>
        <begin position="21"/>
        <end position="494"/>
    </location>
</feature>
<name>R7YYM3_CONA1</name>
<dbReference type="OrthoDB" id="10392928at2759"/>
<reference evidence="3" key="1">
    <citation type="submission" date="2012-06" db="EMBL/GenBank/DDBJ databases">
        <title>The genome sequence of Coniosporium apollinis CBS 100218.</title>
        <authorList>
            <consortium name="The Broad Institute Genome Sequencing Platform"/>
            <person name="Cuomo C."/>
            <person name="Gorbushina A."/>
            <person name="Noack S."/>
            <person name="Walker B."/>
            <person name="Young S.K."/>
            <person name="Zeng Q."/>
            <person name="Gargeya S."/>
            <person name="Fitzgerald M."/>
            <person name="Haas B."/>
            <person name="Abouelleil A."/>
            <person name="Alvarado L."/>
            <person name="Arachchi H.M."/>
            <person name="Berlin A.M."/>
            <person name="Chapman S.B."/>
            <person name="Goldberg J."/>
            <person name="Griggs A."/>
            <person name="Gujja S."/>
            <person name="Hansen M."/>
            <person name="Howarth C."/>
            <person name="Imamovic A."/>
            <person name="Larimer J."/>
            <person name="McCowan C."/>
            <person name="Montmayeur A."/>
            <person name="Murphy C."/>
            <person name="Neiman D."/>
            <person name="Pearson M."/>
            <person name="Priest M."/>
            <person name="Roberts A."/>
            <person name="Saif S."/>
            <person name="Shea T."/>
            <person name="Sisk P."/>
            <person name="Sykes S."/>
            <person name="Wortman J."/>
            <person name="Nusbaum C."/>
            <person name="Birren B."/>
        </authorList>
    </citation>
    <scope>NUCLEOTIDE SEQUENCE [LARGE SCALE GENOMIC DNA]</scope>
    <source>
        <strain evidence="3">CBS 100218</strain>
    </source>
</reference>
<dbReference type="GeneID" id="19903313"/>
<evidence type="ECO:0000256" key="1">
    <source>
        <dbReference type="SAM" id="SignalP"/>
    </source>
</evidence>
<gene>
    <name evidence="2" type="ORF">W97_06002</name>
</gene>
<dbReference type="HOGENOM" id="CLU_552079_0_0_1"/>
<keyword evidence="3" id="KW-1185">Reference proteome</keyword>
<evidence type="ECO:0000313" key="2">
    <source>
        <dbReference type="EMBL" id="EON66756.1"/>
    </source>
</evidence>
<keyword evidence="1" id="KW-0732">Signal</keyword>
<dbReference type="RefSeq" id="XP_007782073.1">
    <property type="nucleotide sequence ID" value="XM_007783883.1"/>
</dbReference>
<dbReference type="Proteomes" id="UP000016924">
    <property type="component" value="Unassembled WGS sequence"/>
</dbReference>
<dbReference type="EMBL" id="JH767582">
    <property type="protein sequence ID" value="EON66756.1"/>
    <property type="molecule type" value="Genomic_DNA"/>
</dbReference>
<organism evidence="2 3">
    <name type="scientific">Coniosporium apollinis (strain CBS 100218)</name>
    <name type="common">Rock-inhabiting black yeast</name>
    <dbReference type="NCBI Taxonomy" id="1168221"/>
    <lineage>
        <taxon>Eukaryota</taxon>
        <taxon>Fungi</taxon>
        <taxon>Dikarya</taxon>
        <taxon>Ascomycota</taxon>
        <taxon>Pezizomycotina</taxon>
        <taxon>Dothideomycetes</taxon>
        <taxon>Dothideomycetes incertae sedis</taxon>
        <taxon>Coniosporium</taxon>
    </lineage>
</organism>
<evidence type="ECO:0000313" key="3">
    <source>
        <dbReference type="Proteomes" id="UP000016924"/>
    </source>
</evidence>
<dbReference type="AlphaFoldDB" id="R7YYM3"/>
<protein>
    <submittedName>
        <fullName evidence="2">Uncharacterized protein</fullName>
    </submittedName>
</protein>